<keyword evidence="5 7" id="KW-1133">Transmembrane helix</keyword>
<evidence type="ECO:0000313" key="9">
    <source>
        <dbReference type="Proteomes" id="UP000291659"/>
    </source>
</evidence>
<dbReference type="RefSeq" id="WP_130763006.1">
    <property type="nucleotide sequence ID" value="NZ_SIOX01000008.1"/>
</dbReference>
<keyword evidence="8" id="KW-0614">Plasmid</keyword>
<feature type="transmembrane region" description="Helical" evidence="7">
    <location>
        <begin position="12"/>
        <end position="37"/>
    </location>
</feature>
<evidence type="ECO:0000256" key="6">
    <source>
        <dbReference type="ARBA" id="ARBA00023136"/>
    </source>
</evidence>
<evidence type="ECO:0000256" key="3">
    <source>
        <dbReference type="ARBA" id="ARBA00022475"/>
    </source>
</evidence>
<dbReference type="PANTHER" id="PTHR33452:SF4">
    <property type="entry name" value="BLL4328 PROTEIN"/>
    <property type="match status" value="1"/>
</dbReference>
<evidence type="ECO:0000313" key="8">
    <source>
        <dbReference type="EMBL" id="TAX67611.1"/>
    </source>
</evidence>
<proteinExistence type="inferred from homology"/>
<feature type="transmembrane region" description="Helical" evidence="7">
    <location>
        <begin position="49"/>
        <end position="67"/>
    </location>
</feature>
<comment type="similarity">
    <text evidence="2">Belongs to the DoxX family.</text>
</comment>
<keyword evidence="9" id="KW-1185">Reference proteome</keyword>
<evidence type="ECO:0000256" key="5">
    <source>
        <dbReference type="ARBA" id="ARBA00022989"/>
    </source>
</evidence>
<feature type="transmembrane region" description="Helical" evidence="7">
    <location>
        <begin position="102"/>
        <end position="122"/>
    </location>
</feature>
<geneLocation type="plasmid" evidence="8">
    <name>pSM141A_Rh17</name>
</geneLocation>
<gene>
    <name evidence="8" type="ORF">ELH98_30245</name>
</gene>
<protein>
    <submittedName>
        <fullName evidence="8">DoxX family protein</fullName>
    </submittedName>
</protein>
<comment type="subcellular location">
    <subcellularLocation>
        <location evidence="1">Cell membrane</location>
        <topology evidence="1">Multi-pass membrane protein</topology>
    </subcellularLocation>
</comment>
<sequence>MIKKLTGLQPRVLSIARIVMGLIVFSFGTAKIFHFHAGEFMPAFGSPEWVAGLIELTVGLCFLIGVFTRLSAFILSGLMAAAYFTAHLPVSFFPTENGGYTAASWSFVFLYFATSGGGPASLDAMLSKRANG</sequence>
<dbReference type="InterPro" id="IPR032808">
    <property type="entry name" value="DoxX"/>
</dbReference>
<accession>A0ABY1X0L3</accession>
<keyword evidence="4 7" id="KW-0812">Transmembrane</keyword>
<keyword evidence="6 7" id="KW-0472">Membrane</keyword>
<name>A0ABY1X0L3_9HYPH</name>
<keyword evidence="3" id="KW-1003">Cell membrane</keyword>
<comment type="caution">
    <text evidence="8">The sequence shown here is derived from an EMBL/GenBank/DDBJ whole genome shotgun (WGS) entry which is preliminary data.</text>
</comment>
<dbReference type="PANTHER" id="PTHR33452">
    <property type="entry name" value="OXIDOREDUCTASE CATD-RELATED"/>
    <property type="match status" value="1"/>
</dbReference>
<evidence type="ECO:0000256" key="4">
    <source>
        <dbReference type="ARBA" id="ARBA00022692"/>
    </source>
</evidence>
<evidence type="ECO:0000256" key="1">
    <source>
        <dbReference type="ARBA" id="ARBA00004651"/>
    </source>
</evidence>
<feature type="transmembrane region" description="Helical" evidence="7">
    <location>
        <begin position="72"/>
        <end position="90"/>
    </location>
</feature>
<evidence type="ECO:0000256" key="2">
    <source>
        <dbReference type="ARBA" id="ARBA00006679"/>
    </source>
</evidence>
<evidence type="ECO:0000256" key="7">
    <source>
        <dbReference type="SAM" id="Phobius"/>
    </source>
</evidence>
<organism evidence="8 9">
    <name type="scientific">Rhizobium ruizarguesonis</name>
    <dbReference type="NCBI Taxonomy" id="2081791"/>
    <lineage>
        <taxon>Bacteria</taxon>
        <taxon>Pseudomonadati</taxon>
        <taxon>Pseudomonadota</taxon>
        <taxon>Alphaproteobacteria</taxon>
        <taxon>Hyphomicrobiales</taxon>
        <taxon>Rhizobiaceae</taxon>
        <taxon>Rhizobium/Agrobacterium group</taxon>
        <taxon>Rhizobium</taxon>
    </lineage>
</organism>
<dbReference type="EMBL" id="SIOX01000008">
    <property type="protein sequence ID" value="TAX67611.1"/>
    <property type="molecule type" value="Genomic_DNA"/>
</dbReference>
<dbReference type="InterPro" id="IPR051907">
    <property type="entry name" value="DoxX-like_oxidoreductase"/>
</dbReference>
<dbReference type="Proteomes" id="UP000291659">
    <property type="component" value="Unassembled WGS sequence"/>
</dbReference>
<dbReference type="Pfam" id="PF07681">
    <property type="entry name" value="DoxX"/>
    <property type="match status" value="1"/>
</dbReference>
<reference evidence="8 9" key="1">
    <citation type="submission" date="2019-02" db="EMBL/GenBank/DDBJ databases">
        <title>The genomic architecture of introgression among sibling species of bacteria.</title>
        <authorList>
            <person name="Cavassim M.I.A."/>
            <person name="Moeskjaer S."/>
            <person name="Moslemi C."/>
            <person name="Fields B."/>
            <person name="Bachmann A."/>
            <person name="Vilhjalmsson B."/>
            <person name="Schierup M.H."/>
            <person name="Young J.P.W."/>
            <person name="Andersen S.U."/>
        </authorList>
    </citation>
    <scope>NUCLEOTIDE SEQUENCE [LARGE SCALE GENOMIC DNA]</scope>
    <source>
        <strain evidence="8 9">SM141A</strain>
        <plasmid evidence="8">pSM141A_Rh17</plasmid>
    </source>
</reference>